<keyword evidence="3" id="KW-1185">Reference proteome</keyword>
<dbReference type="EMBL" id="JPQZ01000109">
    <property type="protein sequence ID" value="KKO74159.1"/>
    <property type="molecule type" value="Genomic_DNA"/>
</dbReference>
<dbReference type="AlphaFoldDB" id="A0A0F9Z8B6"/>
<reference evidence="2 3" key="1">
    <citation type="journal article" date="2015" name="Environ. Microbiol.">
        <title>Genome analyses suggest the presence of polyploidy and recent human-driven expansions in eight global populations of the honeybee pathogen Nosema ceranae.</title>
        <authorList>
            <person name="Pelin A."/>
            <person name="Selman M."/>
            <person name="Aris-Brosou S."/>
            <person name="Farinelli L."/>
            <person name="Corradi N."/>
        </authorList>
    </citation>
    <scope>NUCLEOTIDE SEQUENCE [LARGE SCALE GENOMIC DNA]</scope>
    <source>
        <strain evidence="2 3">PA08 1199</strain>
    </source>
</reference>
<evidence type="ECO:0000313" key="2">
    <source>
        <dbReference type="EMBL" id="KKO74159.1"/>
    </source>
</evidence>
<dbReference type="VEuPathDB" id="MicrosporidiaDB:G9O61_00g003250"/>
<evidence type="ECO:0000313" key="3">
    <source>
        <dbReference type="Proteomes" id="UP000034350"/>
    </source>
</evidence>
<keyword evidence="1" id="KW-0732">Signal</keyword>
<dbReference type="Proteomes" id="UP000034350">
    <property type="component" value="Unassembled WGS sequence"/>
</dbReference>
<sequence>MIKLISLIVFIYICKSTIENQIESSLNHFSSESLNALENELLCSYNKIKESTRFKKICRKLKYKLLFSANFNYQCNEEALNTNFRIFIDNNIQKIIKNDSDLTKNNSDVIKNDHAFWRLKTDFKYVYQAFRRLRKYYVYEMLIETIRKILKKEKNEKDAQKKHINKFAIFLYKCANDMFNSLQIIPKHLNIKNEKEYVLALFFLKKRLQGVNVKDYDFKTLCEGEKGFKEGIKHKLYAAFMMIILNQKSFIGSYKSFESSFILILNERIESLRGSFEINEDKIAFPTSIHKKSVIKNFAQLVQDQYIGLVLNYLNRITVYLFL</sequence>
<dbReference type="RefSeq" id="XP_024329901.1">
    <property type="nucleotide sequence ID" value="XM_024473728.1"/>
</dbReference>
<proteinExistence type="predicted"/>
<dbReference type="VEuPathDB" id="MicrosporidiaDB:NCER_101551"/>
<protein>
    <submittedName>
        <fullName evidence="2">Uncharacterized protein</fullName>
    </submittedName>
</protein>
<feature type="chain" id="PRO_5002530738" evidence="1">
    <location>
        <begin position="17"/>
        <end position="323"/>
    </location>
</feature>
<feature type="signal peptide" evidence="1">
    <location>
        <begin position="1"/>
        <end position="16"/>
    </location>
</feature>
<name>A0A0F9Z8B6_9MICR</name>
<evidence type="ECO:0000256" key="1">
    <source>
        <dbReference type="SAM" id="SignalP"/>
    </source>
</evidence>
<dbReference type="GeneID" id="36318625"/>
<organism evidence="2 3">
    <name type="scientific">Vairimorpha ceranae</name>
    <dbReference type="NCBI Taxonomy" id="40302"/>
    <lineage>
        <taxon>Eukaryota</taxon>
        <taxon>Fungi</taxon>
        <taxon>Fungi incertae sedis</taxon>
        <taxon>Microsporidia</taxon>
        <taxon>Nosematidae</taxon>
        <taxon>Vairimorpha</taxon>
    </lineage>
</organism>
<comment type="caution">
    <text evidence="2">The sequence shown here is derived from an EMBL/GenBank/DDBJ whole genome shotgun (WGS) entry which is preliminary data.</text>
</comment>
<dbReference type="VEuPathDB" id="MicrosporidiaDB:AAJ76_1090006308"/>
<gene>
    <name evidence="2" type="ORF">AAJ76_1090006308</name>
</gene>
<accession>A0A0F9Z8B6</accession>